<comment type="caution">
    <text evidence="1">The sequence shown here is derived from an EMBL/GenBank/DDBJ whole genome shotgun (WGS) entry which is preliminary data.</text>
</comment>
<proteinExistence type="predicted"/>
<protein>
    <submittedName>
        <fullName evidence="1">Uncharacterized protein</fullName>
    </submittedName>
</protein>
<reference evidence="1" key="1">
    <citation type="submission" date="2013-08" db="EMBL/GenBank/DDBJ databases">
        <authorList>
            <person name="Mendez C."/>
            <person name="Richter M."/>
            <person name="Ferrer M."/>
            <person name="Sanchez J."/>
        </authorList>
    </citation>
    <scope>NUCLEOTIDE SEQUENCE</scope>
</reference>
<dbReference type="AlphaFoldDB" id="T1A6C3"/>
<dbReference type="EMBL" id="AUZZ01004602">
    <property type="protein sequence ID" value="EQD52507.1"/>
    <property type="molecule type" value="Genomic_DNA"/>
</dbReference>
<accession>T1A6C3</accession>
<evidence type="ECO:0000313" key="1">
    <source>
        <dbReference type="EMBL" id="EQD52507.1"/>
    </source>
</evidence>
<sequence length="150" mass="16371">MASSGQPPRPSWTFCVLRLKCEFKRIKVPTLASLSGSTDELLGDWQAMLGHQLPVLPPFESYWQALPAFFEWLAGDAAPATLAAAPIAAGESVFRPAVGGLRRAKLVGSSYLEIIRFAASNYLCVDLGYQGTVRRIEPYSLRRSQAGDIL</sequence>
<reference evidence="1" key="2">
    <citation type="journal article" date="2014" name="ISME J.">
        <title>Microbial stratification in low pH oxic and suboxic macroscopic growths along an acid mine drainage.</title>
        <authorList>
            <person name="Mendez-Garcia C."/>
            <person name="Mesa V."/>
            <person name="Sprenger R.R."/>
            <person name="Richter M."/>
            <person name="Diez M.S."/>
            <person name="Solano J."/>
            <person name="Bargiela R."/>
            <person name="Golyshina O.V."/>
            <person name="Manteca A."/>
            <person name="Ramos J.L."/>
            <person name="Gallego J.R."/>
            <person name="Llorente I."/>
            <person name="Martins Dos Santos V.A."/>
            <person name="Jensen O.N."/>
            <person name="Pelaez A.I."/>
            <person name="Sanchez J."/>
            <person name="Ferrer M."/>
        </authorList>
    </citation>
    <scope>NUCLEOTIDE SEQUENCE</scope>
</reference>
<feature type="non-terminal residue" evidence="1">
    <location>
        <position position="150"/>
    </location>
</feature>
<name>T1A6C3_9ZZZZ</name>
<organism evidence="1">
    <name type="scientific">mine drainage metagenome</name>
    <dbReference type="NCBI Taxonomy" id="410659"/>
    <lineage>
        <taxon>unclassified sequences</taxon>
        <taxon>metagenomes</taxon>
        <taxon>ecological metagenomes</taxon>
    </lineage>
</organism>
<gene>
    <name evidence="1" type="ORF">B2A_06501</name>
</gene>